<name>A0A428JX90_9BACT</name>
<keyword evidence="1" id="KW-0812">Transmembrane</keyword>
<reference evidence="2 3" key="1">
    <citation type="submission" date="2018-12" db="EMBL/GenBank/DDBJ databases">
        <authorList>
            <person name="Feng G."/>
            <person name="Zhu H."/>
        </authorList>
    </citation>
    <scope>NUCLEOTIDE SEQUENCE [LARGE SCALE GENOMIC DNA]</scope>
    <source>
        <strain evidence="2 3">LMG 26000</strain>
    </source>
</reference>
<feature type="transmembrane region" description="Helical" evidence="1">
    <location>
        <begin position="165"/>
        <end position="182"/>
    </location>
</feature>
<dbReference type="Pfam" id="PF04087">
    <property type="entry name" value="DUF389"/>
    <property type="match status" value="1"/>
</dbReference>
<dbReference type="Proteomes" id="UP000270291">
    <property type="component" value="Unassembled WGS sequence"/>
</dbReference>
<organism evidence="2 3">
    <name type="scientific">Hymenobacter perfusus</name>
    <dbReference type="NCBI Taxonomy" id="1236770"/>
    <lineage>
        <taxon>Bacteria</taxon>
        <taxon>Pseudomonadati</taxon>
        <taxon>Bacteroidota</taxon>
        <taxon>Cytophagia</taxon>
        <taxon>Cytophagales</taxon>
        <taxon>Hymenobacteraceae</taxon>
        <taxon>Hymenobacter</taxon>
    </lineage>
</organism>
<dbReference type="PANTHER" id="PTHR20992:SF9">
    <property type="entry name" value="AT15442P-RELATED"/>
    <property type="match status" value="1"/>
</dbReference>
<dbReference type="PANTHER" id="PTHR20992">
    <property type="entry name" value="AT15442P-RELATED"/>
    <property type="match status" value="1"/>
</dbReference>
<feature type="transmembrane region" description="Helical" evidence="1">
    <location>
        <begin position="95"/>
        <end position="115"/>
    </location>
</feature>
<feature type="transmembrane region" description="Helical" evidence="1">
    <location>
        <begin position="73"/>
        <end position="89"/>
    </location>
</feature>
<evidence type="ECO:0000313" key="2">
    <source>
        <dbReference type="EMBL" id="RSK38819.1"/>
    </source>
</evidence>
<dbReference type="OrthoDB" id="9790659at2"/>
<feature type="transmembrane region" description="Helical" evidence="1">
    <location>
        <begin position="262"/>
        <end position="280"/>
    </location>
</feature>
<feature type="transmembrane region" description="Helical" evidence="1">
    <location>
        <begin position="127"/>
        <end position="145"/>
    </location>
</feature>
<evidence type="ECO:0000313" key="3">
    <source>
        <dbReference type="Proteomes" id="UP000270291"/>
    </source>
</evidence>
<feature type="transmembrane region" description="Helical" evidence="1">
    <location>
        <begin position="194"/>
        <end position="212"/>
    </location>
</feature>
<keyword evidence="1" id="KW-1133">Transmembrane helix</keyword>
<keyword evidence="3" id="KW-1185">Reference proteome</keyword>
<dbReference type="InterPro" id="IPR005240">
    <property type="entry name" value="DUF389"/>
</dbReference>
<protein>
    <submittedName>
        <fullName evidence="2">DUF389 domain-containing protein</fullName>
    </submittedName>
</protein>
<feature type="transmembrane region" description="Helical" evidence="1">
    <location>
        <begin position="218"/>
        <end position="241"/>
    </location>
</feature>
<gene>
    <name evidence="2" type="ORF">EI293_21240</name>
</gene>
<comment type="caution">
    <text evidence="2">The sequence shown here is derived from an EMBL/GenBank/DDBJ whole genome shotgun (WGS) entry which is preliminary data.</text>
</comment>
<evidence type="ECO:0000256" key="1">
    <source>
        <dbReference type="SAM" id="Phobius"/>
    </source>
</evidence>
<accession>A0A428JX90</accession>
<keyword evidence="1" id="KW-0472">Membrane</keyword>
<dbReference type="EMBL" id="RWIU01000011">
    <property type="protein sequence ID" value="RSK38819.1"/>
    <property type="molecule type" value="Genomic_DNA"/>
</dbReference>
<sequence>MGSGLVSCPGYGRALRLPFDLDRMQRIHSYYPRMNVRFLVWLRQRFDLSHDMADPAHIVAGVEEGIAFRGTNLWVLIFAILVASVGLNVNSTAVIIGAMLISPLMGPIVGIGFGAATAEVDLVRRGLKNLFIAAGISLLVSALYFRLTPLTDAGSELLARTQPTTWDVLIALFGGAAGAVGLTRRSRGNTVPGVAIATALMPPLCTAGYGLATAHWSYLFGALYLFFINSVFISLATFLVARILPLPHHTFVSRQRARRVQLSIWAVALLTGIPSVYLASRIVQRTVFAHNAQQFVDEQFNQQPGTYVVTRRIEADTRTINVLLAGQRLTRAQLREARQQLARYRLPQAQLTVRQGLAQLDSADAQTMRTSLLEDVRSRNEQTLAGYDARLAQLQQVLTQPDNPALTGLPAAPALLREVQAEHPAVRQLGLSRVVRPAADSLRADTTVVVSVRTARPLPAAEQQRLRQWLSVRAGSQHPVQLLLEESPRR</sequence>
<dbReference type="AlphaFoldDB" id="A0A428JX90"/>
<proteinExistence type="predicted"/>